<dbReference type="GO" id="GO:0005814">
    <property type="term" value="C:centriole"/>
    <property type="evidence" value="ECO:0000318"/>
    <property type="project" value="GO_Central"/>
</dbReference>
<feature type="coiled-coil region" evidence="1">
    <location>
        <begin position="361"/>
        <end position="418"/>
    </location>
</feature>
<feature type="region of interest" description="Disordered" evidence="2">
    <location>
        <begin position="577"/>
        <end position="612"/>
    </location>
</feature>
<evidence type="ECO:0000256" key="1">
    <source>
        <dbReference type="SAM" id="Coils"/>
    </source>
</evidence>
<feature type="region of interest" description="Disordered" evidence="2">
    <location>
        <begin position="1773"/>
        <end position="1805"/>
    </location>
</feature>
<reference evidence="3 4" key="1">
    <citation type="journal article" date="2007" name="Nature">
        <title>Genome of the marsupial Monodelphis domestica reveals innovation in non-coding sequences.</title>
        <authorList>
            <person name="Mikkelsen T.S."/>
            <person name="Wakefield M.J."/>
            <person name="Aken B."/>
            <person name="Amemiya C.T."/>
            <person name="Chang J.L."/>
            <person name="Duke S."/>
            <person name="Garber M."/>
            <person name="Gentles A.J."/>
            <person name="Goodstadt L."/>
            <person name="Heger A."/>
            <person name="Jurka J."/>
            <person name="Kamal M."/>
            <person name="Mauceli E."/>
            <person name="Searle S.M."/>
            <person name="Sharpe T."/>
            <person name="Baker M.L."/>
            <person name="Batzer M.A."/>
            <person name="Benos P.V."/>
            <person name="Belov K."/>
            <person name="Clamp M."/>
            <person name="Cook A."/>
            <person name="Cuff J."/>
            <person name="Das R."/>
            <person name="Davidow L."/>
            <person name="Deakin J.E."/>
            <person name="Fazzari M.J."/>
            <person name="Glass J.L."/>
            <person name="Grabherr M."/>
            <person name="Greally J.M."/>
            <person name="Gu W."/>
            <person name="Hore T.A."/>
            <person name="Huttley G.A."/>
            <person name="Kleber M."/>
            <person name="Jirtle R.L."/>
            <person name="Koina E."/>
            <person name="Lee J.T."/>
            <person name="Mahony S."/>
            <person name="Marra M.A."/>
            <person name="Miller R.D."/>
            <person name="Nicholls R.D."/>
            <person name="Oda M."/>
            <person name="Papenfuss A.T."/>
            <person name="Parra Z.E."/>
            <person name="Pollock D.D."/>
            <person name="Ray D.A."/>
            <person name="Schein J.E."/>
            <person name="Speed T.P."/>
            <person name="Thompson K."/>
            <person name="VandeBerg J.L."/>
            <person name="Wade C.M."/>
            <person name="Walker J.A."/>
            <person name="Waters P.D."/>
            <person name="Webber C."/>
            <person name="Weidman J.R."/>
            <person name="Xie X."/>
            <person name="Zody M.C."/>
            <person name="Baldwin J."/>
            <person name="Abdouelleil A."/>
            <person name="Abdulkadir J."/>
            <person name="Abebe A."/>
            <person name="Abera B."/>
            <person name="Abreu J."/>
            <person name="Acer S.C."/>
            <person name="Aftuck L."/>
            <person name="Alexander A."/>
            <person name="An P."/>
            <person name="Anderson E."/>
            <person name="Anderson S."/>
            <person name="Arachi H."/>
            <person name="Azer M."/>
            <person name="Bachantsang P."/>
            <person name="Barry A."/>
            <person name="Bayul T."/>
            <person name="Berlin A."/>
            <person name="Bessette D."/>
            <person name="Bloom T."/>
            <person name="Bloom T."/>
            <person name="Boguslavskiy L."/>
            <person name="Bonnet C."/>
            <person name="Boukhgalter B."/>
            <person name="Bourzgui I."/>
            <person name="Brown A."/>
            <person name="Cahill P."/>
            <person name="Channer S."/>
            <person name="Cheshatsang Y."/>
            <person name="Chuda L."/>
            <person name="Citroen M."/>
            <person name="Collymore A."/>
            <person name="Cooke P."/>
            <person name="Costello M."/>
            <person name="D'Aco K."/>
            <person name="Daza R."/>
            <person name="De Haan G."/>
            <person name="DeGray S."/>
            <person name="DeMaso C."/>
            <person name="Dhargay N."/>
            <person name="Dooley K."/>
            <person name="Dooley E."/>
            <person name="Doricent M."/>
            <person name="Dorje P."/>
            <person name="Dorjee K."/>
            <person name="Dupes A."/>
            <person name="Elong R."/>
            <person name="Falk J."/>
            <person name="Farina A."/>
            <person name="Faro S."/>
            <person name="Ferguson D."/>
            <person name="Fisher S."/>
            <person name="Foley C.D."/>
            <person name="Franke A."/>
            <person name="Friedrich D."/>
            <person name="Gadbois L."/>
            <person name="Gearin G."/>
            <person name="Gearin C.R."/>
            <person name="Giannoukos G."/>
            <person name="Goode T."/>
            <person name="Graham J."/>
            <person name="Grandbois E."/>
            <person name="Grewal S."/>
            <person name="Gyaltsen K."/>
            <person name="Hafez N."/>
            <person name="Hagos B."/>
            <person name="Hall J."/>
            <person name="Henson C."/>
            <person name="Hollinger A."/>
            <person name="Honan T."/>
            <person name="Huard M.D."/>
            <person name="Hughes L."/>
            <person name="Hurhula B."/>
            <person name="Husby M.E."/>
            <person name="Kamat A."/>
            <person name="Kanga B."/>
            <person name="Kashin S."/>
            <person name="Khazanovich D."/>
            <person name="Kisner P."/>
            <person name="Lance K."/>
            <person name="Lara M."/>
            <person name="Lee W."/>
            <person name="Lennon N."/>
            <person name="Letendre F."/>
            <person name="LeVine R."/>
            <person name="Lipovsky A."/>
            <person name="Liu X."/>
            <person name="Liu J."/>
            <person name="Liu S."/>
            <person name="Lokyitsang T."/>
            <person name="Lokyitsang Y."/>
            <person name="Lubonja R."/>
            <person name="Lui A."/>
            <person name="MacDonald P."/>
            <person name="Magnisalis V."/>
            <person name="Maru K."/>
            <person name="Matthews C."/>
            <person name="McCusker W."/>
            <person name="McDonough S."/>
            <person name="Mehta T."/>
            <person name="Meldrim J."/>
            <person name="Meneus L."/>
            <person name="Mihai O."/>
            <person name="Mihalev A."/>
            <person name="Mihova T."/>
            <person name="Mittelman R."/>
            <person name="Mlenga V."/>
            <person name="Montmayeur A."/>
            <person name="Mulrain L."/>
            <person name="Navidi A."/>
            <person name="Naylor J."/>
            <person name="Negash T."/>
            <person name="Nguyen T."/>
            <person name="Nguyen N."/>
            <person name="Nicol R."/>
            <person name="Norbu C."/>
            <person name="Norbu N."/>
            <person name="Novod N."/>
            <person name="O'Neill B."/>
            <person name="Osman S."/>
            <person name="Markiewicz E."/>
            <person name="Oyono O.L."/>
            <person name="Patti C."/>
            <person name="Phunkhang P."/>
            <person name="Pierre F."/>
            <person name="Priest M."/>
            <person name="Raghuraman S."/>
            <person name="Rege F."/>
            <person name="Reyes R."/>
            <person name="Rise C."/>
            <person name="Rogov P."/>
            <person name="Ross K."/>
            <person name="Ryan E."/>
            <person name="Settipalli S."/>
            <person name="Shea T."/>
            <person name="Sherpa N."/>
            <person name="Shi L."/>
            <person name="Shih D."/>
            <person name="Sparrow T."/>
            <person name="Spaulding J."/>
            <person name="Stalker J."/>
            <person name="Stange-Thomann N."/>
            <person name="Stavropoulos S."/>
            <person name="Stone C."/>
            <person name="Strader C."/>
            <person name="Tesfaye S."/>
            <person name="Thomson T."/>
            <person name="Thoulutsang Y."/>
            <person name="Thoulutsang D."/>
            <person name="Topham K."/>
            <person name="Topping I."/>
            <person name="Tsamla T."/>
            <person name="Vassiliev H."/>
            <person name="Vo A."/>
            <person name="Wangchuk T."/>
            <person name="Wangdi T."/>
            <person name="Weiand M."/>
            <person name="Wilkinson J."/>
            <person name="Wilson A."/>
            <person name="Yadav S."/>
            <person name="Young G."/>
            <person name="Yu Q."/>
            <person name="Zembek L."/>
            <person name="Zhong D."/>
            <person name="Zimmer A."/>
            <person name="Zwirko Z."/>
            <person name="Jaffe D.B."/>
            <person name="Alvarez P."/>
            <person name="Brockman W."/>
            <person name="Butler J."/>
            <person name="Chin C."/>
            <person name="Gnerre S."/>
            <person name="MacCallum I."/>
            <person name="Graves J.A."/>
            <person name="Ponting C.P."/>
            <person name="Breen M."/>
            <person name="Samollow P.B."/>
            <person name="Lander E.S."/>
            <person name="Lindblad-Toh K."/>
        </authorList>
    </citation>
    <scope>NUCLEOTIDE SEQUENCE [LARGE SCALE GENOMIC DNA]</scope>
</reference>
<dbReference type="GO" id="GO:0005829">
    <property type="term" value="C:cytosol"/>
    <property type="evidence" value="ECO:0000318"/>
    <property type="project" value="GO_Central"/>
</dbReference>
<dbReference type="Proteomes" id="UP000002280">
    <property type="component" value="Chromosome 4"/>
</dbReference>
<keyword evidence="4" id="KW-1185">Reference proteome</keyword>
<feature type="coiled-coil region" evidence="1">
    <location>
        <begin position="1317"/>
        <end position="1347"/>
    </location>
</feature>
<feature type="compositionally biased region" description="Polar residues" evidence="2">
    <location>
        <begin position="1907"/>
        <end position="1919"/>
    </location>
</feature>
<evidence type="ECO:0000313" key="4">
    <source>
        <dbReference type="Proteomes" id="UP000002280"/>
    </source>
</evidence>
<evidence type="ECO:0000256" key="2">
    <source>
        <dbReference type="SAM" id="MobiDB-lite"/>
    </source>
</evidence>
<feature type="region of interest" description="Disordered" evidence="2">
    <location>
        <begin position="2135"/>
        <end position="2165"/>
    </location>
</feature>
<feature type="compositionally biased region" description="Basic and acidic residues" evidence="2">
    <location>
        <begin position="581"/>
        <end position="608"/>
    </location>
</feature>
<feature type="compositionally biased region" description="Basic and acidic residues" evidence="2">
    <location>
        <begin position="1539"/>
        <end position="1553"/>
    </location>
</feature>
<feature type="compositionally biased region" description="Polar residues" evidence="2">
    <location>
        <begin position="1636"/>
        <end position="1663"/>
    </location>
</feature>
<feature type="region of interest" description="Disordered" evidence="2">
    <location>
        <begin position="638"/>
        <end position="664"/>
    </location>
</feature>
<feature type="coiled-coil region" evidence="1">
    <location>
        <begin position="678"/>
        <end position="724"/>
    </location>
</feature>
<feature type="compositionally biased region" description="Basic and acidic residues" evidence="2">
    <location>
        <begin position="639"/>
        <end position="664"/>
    </location>
</feature>
<name>F6W6G1_MONDO</name>
<keyword evidence="1" id="KW-0175">Coiled coil</keyword>
<dbReference type="Bgee" id="ENSMODG00000000714">
    <property type="expression patterns" value="Expressed in skeleton of lower jaw and 21 other cell types or tissues"/>
</dbReference>
<dbReference type="OMA" id="RNMGEGH"/>
<dbReference type="ExpressionAtlas" id="F6W6G1">
    <property type="expression patterns" value="baseline"/>
</dbReference>
<sequence>MKRKVTKVGNFRLSPNEEAFLLKEEYERRRKQRLLQVREQERYIALQIRQEVKQRRDQHLHHLAEELKEEWQKKQEEKIKELEKLYIASLKSVGEAHRDAKENEPDVEYLAKQTEERQQRAEERGRKALKKVKNQKEKLLKQKTWYVENRKKVLLEEKERAAKIASLPPPPPNPFENIHIKEISTLKTNSANIFPTYHHLDPTIIREEDLKQNNHVKEISALKTSSANSFPTYHHLDPTVIREEVLKQNNHVKEISALKTSSANSFPTYHHLDPTIIREKDLKQNNHVKEISALKTSSANSFPTYHHLDPTIIREKDLKQNNHVKEISALKTSSANSFPTHHHLDPTVIREEVLKQPDPHLAAEEETKRMEELQKEAIQERREQLEKAHIRGVHAMRKVHMAKSQEKIMKELEQLQQEDLVRRRQNVAQMPPQVVELPYKRMAIKEDWQRELEFAFEDMYNEDRKVKGDLILKLEPEPLPVATEHIQDGELDLSMEQDYMSEIENQERMEEKTPLFTETEMAPGTYHVPSTFVFKKLLDKIQSQRSQWANKYIPEDESEVAKIFADGESETLTVETGTIASEEKPLHKSEHKQEQGETKQLTDIEGETKQPTGIEGETFTTELEKIPKEDPLVNFTLSGEKKESSESEISKPDEGSVSLHPHEEATPIRTVMKRQKQIMKLEQQKQKQLELIRQIEQQKIRLENDCLKARKTQLEHERKKMKERTQQFYSRYMKSYPFMDQWKKETYVASQHLIVDAPTLGLKISREDWNKQMIHNYQQQLLQQKRFHRQSIDAARKRLHEFQNMLKQKYPSISTKSFSSDFAKLNSEPLDRKTLTFQSLSYHPRVPELPSLHSRPNYPAITGDSHLFSLESNKRLFSEQGALSYSGSQLIQPSESSAAPESKFGSIQDLFSAKSQIRQPSSHFISSEDGRFISSDHSLAQRDSLKTMQKQLHVQKETLHISEKIPEELLVDRQQPELEERILSDQTGSSSLVTLSGRIQEPFAIKNESIVPSSHSLMQIFPDKLLFSSEDTLHQQCNLSTIQEQLNKQKKALYLCLKAQESLGLHRSASGKEKVPSSRVSFSTTSVPLVPQHSLSSTVSAASKSVGIQEFHLTGSETISPSRHSTTQDRYWTSSKPMLAQQDNWKVIKDRQKDQEEMLVQPKRALEKKLFPDQTASPFLQQHSFTSLPSTESGGMQIASSCPSIPNIMQMCQEKLSGSSEHILSQQDDLNLHQEQLAGEKKALQISESAQQQTILNERLFSSQTNEISVPSLPQHSSTPPSSKSEEIQNPFVAKSNNILPSGYSTILVFQDRVSVLNDSQCQQDNLKEIQEQLNREKETLHFDQRSLLRYLNYKHGALEESTSSSQTDFSPLKPHFSPYSNSSLPSPEAESKSDTGGIQEPFLTNQNTLSSPQLSIHTFQDKLLASSKHFSAAQENSKELQKEILERRQKAHEEWLFRRQNSLQEQLQQYEEAIKDSFHENQANKSIPQNVKEIQSTEQFTELSSLSQDVRSNYQEELNKADKSKFHASELLSENSDPDEHTGELQNREQRQRLSKPPVAKIRSRLDLNQHELSTIQEVESPKSGRVYTREKRECYGEVASKSTLSDLDSSKFEETVDQGRDPIRISINRVPSLGNISQDSNQSSTLQTTNPVHSGNNNGQDKNVVAENHYAADLGQEMPVYPGSGFKPKKIMQYVPWSINDFGSQSHAQEIQHDQSSLTISSGSFLSNENFNLNLTNSEFEQTFPHLHHQIFYHLEPRCDLDFSSSLSPSGLSQDLNRSTYPSTPESQDAFGSRESTTSTTATKTNLHSVLDIDLHSSLNRMTLSFSQTKDFPKEKITLAMSEEPFQPLQPESTPGDRSHSADLPSIISIEAEGPSQDSRNEKFPLRKQYEELLTQKGSGHFSPSVENLQSPTFSSSDDPDLFGRMKVPHSTPYDSSSSKSSTKDPMESKKENLGFEELSDEMKRSQTEIIAGTQSETDSRCSVRDPKTVSESSSKIISIEENVEIFRNTPQRPPSSFLISLRSCSSIPVWETESGQGIMEEAELTLISSSGNSVIESEENLIQEENKESELNSCFRETESGQGIMEEAKLTLIISSGNRVTESEKNLIQEENKESELNSCFQVKQDTELKDDSFWKSEPPEEGPSSSLQPPGTFQKSSSSPGRLQETFVMKSFSFDEQRQTVIKNKAQTNGKSQTKSAPEIKIKNYPAERKFTEPTLNQLKKVNEVKVCSPEDRKTAETLKHQQALRLYNQLTEVRQQREEKARQEAFMRNREKAKEFQRKTLEKLRANTFF</sequence>
<dbReference type="STRING" id="13616.ENSMODP00000000867"/>
<dbReference type="PANTHER" id="PTHR21553">
    <property type="entry name" value="ALMS1-RELATED"/>
    <property type="match status" value="1"/>
</dbReference>
<feature type="region of interest" description="Disordered" evidence="2">
    <location>
        <begin position="1362"/>
        <end position="1410"/>
    </location>
</feature>
<feature type="region of interest" description="Disordered" evidence="2">
    <location>
        <begin position="1900"/>
        <end position="1965"/>
    </location>
</feature>
<dbReference type="PANTHER" id="PTHR21553:SF26">
    <property type="entry name" value="ALMS MOTIF DOMAIN-CONTAINING PROTEIN"/>
    <property type="match status" value="1"/>
</dbReference>
<reference evidence="3" key="2">
    <citation type="submission" date="2025-08" db="UniProtKB">
        <authorList>
            <consortium name="Ensembl"/>
        </authorList>
    </citation>
    <scope>IDENTIFICATION</scope>
</reference>
<feature type="compositionally biased region" description="Low complexity" evidence="2">
    <location>
        <begin position="1933"/>
        <end position="1943"/>
    </location>
</feature>
<evidence type="ECO:0000313" key="3">
    <source>
        <dbReference type="Ensembl" id="ENSMODP00000000867.3"/>
    </source>
</evidence>
<feature type="compositionally biased region" description="Basic and acidic residues" evidence="2">
    <location>
        <begin position="1944"/>
        <end position="1956"/>
    </location>
</feature>
<feature type="compositionally biased region" description="Polar residues" evidence="2">
    <location>
        <begin position="2155"/>
        <end position="2165"/>
    </location>
</feature>
<organism evidence="3 4">
    <name type="scientific">Monodelphis domestica</name>
    <name type="common">Gray short-tailed opossum</name>
    <dbReference type="NCBI Taxonomy" id="13616"/>
    <lineage>
        <taxon>Eukaryota</taxon>
        <taxon>Metazoa</taxon>
        <taxon>Chordata</taxon>
        <taxon>Craniata</taxon>
        <taxon>Vertebrata</taxon>
        <taxon>Euteleostomi</taxon>
        <taxon>Mammalia</taxon>
        <taxon>Metatheria</taxon>
        <taxon>Didelphimorphia</taxon>
        <taxon>Didelphidae</taxon>
        <taxon>Monodelphis</taxon>
    </lineage>
</organism>
<dbReference type="GeneTree" id="ENSGT00940000153123"/>
<dbReference type="Ensembl" id="ENSMODT00000000885.3">
    <property type="protein sequence ID" value="ENSMODP00000000867.3"/>
    <property type="gene ID" value="ENSMODG00000000714.3"/>
</dbReference>
<dbReference type="InParanoid" id="F6W6G1"/>
<proteinExistence type="predicted"/>
<protein>
    <submittedName>
        <fullName evidence="3">Centrosomal protein 295</fullName>
    </submittedName>
</protein>
<feature type="coiled-coil region" evidence="1">
    <location>
        <begin position="111"/>
        <end position="142"/>
    </location>
</feature>
<dbReference type="GO" id="GO:0005813">
    <property type="term" value="C:centrosome"/>
    <property type="evidence" value="ECO:0000318"/>
    <property type="project" value="GO_Central"/>
</dbReference>
<feature type="region of interest" description="Disordered" evidence="2">
    <location>
        <begin position="1533"/>
        <end position="1559"/>
    </location>
</feature>
<feature type="compositionally biased region" description="Polar residues" evidence="2">
    <location>
        <begin position="1268"/>
        <end position="1283"/>
    </location>
</feature>
<dbReference type="GO" id="GO:0046599">
    <property type="term" value="P:regulation of centriole replication"/>
    <property type="evidence" value="ECO:0000318"/>
    <property type="project" value="GO_Central"/>
</dbReference>
<dbReference type="FunCoup" id="F6W6G1">
    <property type="interactions" value="792"/>
</dbReference>
<feature type="compositionally biased region" description="Polar residues" evidence="2">
    <location>
        <begin position="1779"/>
        <end position="1789"/>
    </location>
</feature>
<feature type="region of interest" description="Disordered" evidence="2">
    <location>
        <begin position="1635"/>
        <end position="1664"/>
    </location>
</feature>
<accession>F6W6G1</accession>
<reference evidence="3" key="3">
    <citation type="submission" date="2025-09" db="UniProtKB">
        <authorList>
            <consortium name="Ensembl"/>
        </authorList>
    </citation>
    <scope>IDENTIFICATION</scope>
</reference>
<feature type="region of interest" description="Disordered" evidence="2">
    <location>
        <begin position="1268"/>
        <end position="1288"/>
    </location>
</feature>
<feature type="coiled-coil region" evidence="1">
    <location>
        <begin position="1431"/>
        <end position="1481"/>
    </location>
</feature>